<evidence type="ECO:0000313" key="2">
    <source>
        <dbReference type="Proteomes" id="UP000005615"/>
    </source>
</evidence>
<comment type="caution">
    <text evidence="1">The sequence shown here is derived from an EMBL/GenBank/DDBJ whole genome shotgun (WGS) entry which is preliminary data.</text>
</comment>
<dbReference type="STRING" id="2518989.IMCC3088_2324"/>
<dbReference type="AlphaFoldDB" id="F3KYS0"/>
<dbReference type="eggNOG" id="ENOG5031669">
    <property type="taxonomic scope" value="Bacteria"/>
</dbReference>
<dbReference type="Proteomes" id="UP000005615">
    <property type="component" value="Unassembled WGS sequence"/>
</dbReference>
<accession>F3KYS0</accession>
<dbReference type="RefSeq" id="WP_009574552.1">
    <property type="nucleotide sequence ID" value="NZ_AEIG01000006.1"/>
</dbReference>
<evidence type="ECO:0000313" key="1">
    <source>
        <dbReference type="EMBL" id="EGG30743.1"/>
    </source>
</evidence>
<dbReference type="Pfam" id="PF07885">
    <property type="entry name" value="Ion_trans_2"/>
    <property type="match status" value="1"/>
</dbReference>
<reference evidence="1 2" key="1">
    <citation type="journal article" date="2011" name="J. Bacteriol.">
        <title>Genome sequence of strain IMCC3088, a proteorhodopsin-containing marine bacterium belonging to the OM60/NOR5 clade.</title>
        <authorList>
            <person name="Jang Y."/>
            <person name="Oh H.M."/>
            <person name="Kang I."/>
            <person name="Lee K."/>
            <person name="Yang S.J."/>
            <person name="Cho J.C."/>
        </authorList>
    </citation>
    <scope>NUCLEOTIDE SEQUENCE [LARGE SCALE GENOMIC DNA]</scope>
    <source>
        <strain evidence="1 2">IMCC3088</strain>
    </source>
</reference>
<protein>
    <submittedName>
        <fullName evidence="1">Uncharacterized protein</fullName>
    </submittedName>
</protein>
<sequence>MIHIWIANSLVVAVAVGLHYEFLYRLTKFLPRLRIRHRFRIVIGVIASLIAHALQVWIFALAYYYMHRGENWGQLGGAFNGSLTDAAYFSFTTYTTLGYGDIEPTGHLRFLAGIESLTGLVLITWTASFLYLEMRKDWDMQ</sequence>
<dbReference type="Gene3D" id="1.10.287.70">
    <property type="match status" value="1"/>
</dbReference>
<organism evidence="1 2">
    <name type="scientific">Aequoribacter fuscus</name>
    <dbReference type="NCBI Taxonomy" id="2518989"/>
    <lineage>
        <taxon>Bacteria</taxon>
        <taxon>Pseudomonadati</taxon>
        <taxon>Pseudomonadota</taxon>
        <taxon>Gammaproteobacteria</taxon>
        <taxon>Cellvibrionales</taxon>
        <taxon>Halieaceae</taxon>
        <taxon>Aequoribacter</taxon>
    </lineage>
</organism>
<dbReference type="EMBL" id="AEIG01000006">
    <property type="protein sequence ID" value="EGG30743.1"/>
    <property type="molecule type" value="Genomic_DNA"/>
</dbReference>
<keyword evidence="2" id="KW-1185">Reference proteome</keyword>
<dbReference type="SUPFAM" id="SSF81324">
    <property type="entry name" value="Voltage-gated potassium channels"/>
    <property type="match status" value="1"/>
</dbReference>
<dbReference type="InterPro" id="IPR013099">
    <property type="entry name" value="K_chnl_dom"/>
</dbReference>
<name>F3KYS0_9GAMM</name>
<gene>
    <name evidence="1" type="ORF">IMCC3088_2324</name>
</gene>
<dbReference type="OrthoDB" id="9813518at2"/>
<proteinExistence type="predicted"/>